<dbReference type="SUPFAM" id="SSF51182">
    <property type="entry name" value="RmlC-like cupins"/>
    <property type="match status" value="1"/>
</dbReference>
<proteinExistence type="inferred from homology"/>
<sequence length="236" mass="25070">MASTLFHPAATRHHANLGWLDAYRSFNAGGAYDANRQAFGALQILNDDTVAGGRGFGMHAHQNMEILTFPLAGAIAHEDSLGNHGVIRTGEVQVMSAGSGIAHSEKNHSPHEAAHFLQIWIATDQTGAAPRYDQQAYAPTPNGLVQVASPEEGLAGVQLRQRAWLHLGTLTPGGSTTYVIKRPGNGVYALVLAGEVDIDGRQLAAYDGLGTWDTAHLTVKALSPARVLLIDVPMRA</sequence>
<feature type="domain" description="Quercetin 2,3-dioxygenase C-terminal cupin" evidence="5">
    <location>
        <begin position="147"/>
        <end position="232"/>
    </location>
</feature>
<evidence type="ECO:0000256" key="3">
    <source>
        <dbReference type="RuleBase" id="RU003457"/>
    </source>
</evidence>
<dbReference type="GO" id="GO:0046872">
    <property type="term" value="F:metal ion binding"/>
    <property type="evidence" value="ECO:0007669"/>
    <property type="project" value="UniProtKB-KW"/>
</dbReference>
<dbReference type="PIRSF" id="PIRSF006232">
    <property type="entry name" value="Pirin"/>
    <property type="match status" value="1"/>
</dbReference>
<dbReference type="OrthoDB" id="321327at2"/>
<comment type="similarity">
    <text evidence="1 3">Belongs to the pirin family.</text>
</comment>
<comment type="cofactor">
    <cofactor evidence="2">
        <name>Fe cation</name>
        <dbReference type="ChEBI" id="CHEBI:24875"/>
    </cofactor>
    <text evidence="2">Binds 1 Fe cation per subunit.</text>
</comment>
<evidence type="ECO:0008006" key="8">
    <source>
        <dbReference type="Google" id="ProtNLM"/>
    </source>
</evidence>
<dbReference type="EMBL" id="MDZA01000210">
    <property type="protein sequence ID" value="OGX90027.1"/>
    <property type="molecule type" value="Genomic_DNA"/>
</dbReference>
<feature type="binding site" evidence="2">
    <location>
        <position position="103"/>
    </location>
    <ligand>
        <name>Fe cation</name>
        <dbReference type="ChEBI" id="CHEBI:24875"/>
    </ligand>
</feature>
<name>A0A1G1TGL9_9BACT</name>
<dbReference type="Proteomes" id="UP000177506">
    <property type="component" value="Unassembled WGS sequence"/>
</dbReference>
<reference evidence="6 7" key="1">
    <citation type="submission" date="2016-08" db="EMBL/GenBank/DDBJ databases">
        <title>Hymenobacter coccineus sp. nov., Hymenobacter lapidarius sp. nov. and Hymenobacter glacialis sp. nov., isolated from Antarctic soil.</title>
        <authorList>
            <person name="Sedlacek I."/>
            <person name="Kralova S."/>
            <person name="Kyrova K."/>
            <person name="Maslanova I."/>
            <person name="Stankova E."/>
            <person name="Vrbovska V."/>
            <person name="Nemec M."/>
            <person name="Bartak M."/>
            <person name="Svec P."/>
            <person name="Busse H.-J."/>
            <person name="Pantucek R."/>
        </authorList>
    </citation>
    <scope>NUCLEOTIDE SEQUENCE [LARGE SCALE GENOMIC DNA]</scope>
    <source>
        <strain evidence="6 7">CCM 8649</strain>
    </source>
</reference>
<dbReference type="RefSeq" id="WP_070743993.1">
    <property type="nucleotide sequence ID" value="NZ_MDZA01000210.1"/>
</dbReference>
<dbReference type="Pfam" id="PF02678">
    <property type="entry name" value="Pirin"/>
    <property type="match status" value="1"/>
</dbReference>
<feature type="binding site" evidence="2">
    <location>
        <position position="105"/>
    </location>
    <ligand>
        <name>Fe cation</name>
        <dbReference type="ChEBI" id="CHEBI:24875"/>
    </ligand>
</feature>
<evidence type="ECO:0000259" key="5">
    <source>
        <dbReference type="Pfam" id="PF17954"/>
    </source>
</evidence>
<feature type="binding site" evidence="2">
    <location>
        <position position="61"/>
    </location>
    <ligand>
        <name>Fe cation</name>
        <dbReference type="ChEBI" id="CHEBI:24875"/>
    </ligand>
</feature>
<keyword evidence="2" id="KW-0408">Iron</keyword>
<dbReference type="PANTHER" id="PTHR43212:SF3">
    <property type="entry name" value="QUERCETIN 2,3-DIOXYGENASE"/>
    <property type="match status" value="1"/>
</dbReference>
<keyword evidence="2" id="KW-0479">Metal-binding</keyword>
<dbReference type="InterPro" id="IPR003829">
    <property type="entry name" value="Pirin_N_dom"/>
</dbReference>
<dbReference type="InterPro" id="IPR041602">
    <property type="entry name" value="Quercetinase_C"/>
</dbReference>
<comment type="caution">
    <text evidence="6">The sequence shown here is derived from an EMBL/GenBank/DDBJ whole genome shotgun (WGS) entry which is preliminary data.</text>
</comment>
<dbReference type="InterPro" id="IPR014710">
    <property type="entry name" value="RmlC-like_jellyroll"/>
</dbReference>
<dbReference type="Gene3D" id="2.60.120.10">
    <property type="entry name" value="Jelly Rolls"/>
    <property type="match status" value="2"/>
</dbReference>
<dbReference type="InterPro" id="IPR012093">
    <property type="entry name" value="Pirin"/>
</dbReference>
<accession>A0A1G1TGL9</accession>
<dbReference type="AlphaFoldDB" id="A0A1G1TGL9"/>
<evidence type="ECO:0000256" key="1">
    <source>
        <dbReference type="ARBA" id="ARBA00008416"/>
    </source>
</evidence>
<protein>
    <recommendedName>
        <fullName evidence="8">Pirin</fullName>
    </recommendedName>
</protein>
<feature type="binding site" evidence="2">
    <location>
        <position position="59"/>
    </location>
    <ligand>
        <name>Fe cation</name>
        <dbReference type="ChEBI" id="CHEBI:24875"/>
    </ligand>
</feature>
<dbReference type="Pfam" id="PF17954">
    <property type="entry name" value="Pirin_C_2"/>
    <property type="match status" value="1"/>
</dbReference>
<evidence type="ECO:0000313" key="7">
    <source>
        <dbReference type="Proteomes" id="UP000177506"/>
    </source>
</evidence>
<evidence type="ECO:0000256" key="2">
    <source>
        <dbReference type="PIRSR" id="PIRSR006232-1"/>
    </source>
</evidence>
<feature type="domain" description="Pirin N-terminal" evidence="4">
    <location>
        <begin position="13"/>
        <end position="121"/>
    </location>
</feature>
<evidence type="ECO:0000259" key="4">
    <source>
        <dbReference type="Pfam" id="PF02678"/>
    </source>
</evidence>
<dbReference type="PANTHER" id="PTHR43212">
    <property type="entry name" value="QUERCETIN 2,3-DIOXYGENASE"/>
    <property type="match status" value="1"/>
</dbReference>
<organism evidence="6 7">
    <name type="scientific">Hymenobacter coccineus</name>
    <dbReference type="NCBI Taxonomy" id="1908235"/>
    <lineage>
        <taxon>Bacteria</taxon>
        <taxon>Pseudomonadati</taxon>
        <taxon>Bacteroidota</taxon>
        <taxon>Cytophagia</taxon>
        <taxon>Cytophagales</taxon>
        <taxon>Hymenobacteraceae</taxon>
        <taxon>Hymenobacter</taxon>
    </lineage>
</organism>
<gene>
    <name evidence="6" type="ORF">BEN49_07795</name>
</gene>
<dbReference type="CDD" id="cd02910">
    <property type="entry name" value="cupin_Yhhw_N"/>
    <property type="match status" value="1"/>
</dbReference>
<keyword evidence="7" id="KW-1185">Reference proteome</keyword>
<dbReference type="InterPro" id="IPR011051">
    <property type="entry name" value="RmlC_Cupin_sf"/>
</dbReference>
<evidence type="ECO:0000313" key="6">
    <source>
        <dbReference type="EMBL" id="OGX90027.1"/>
    </source>
</evidence>